<keyword evidence="3" id="KW-1185">Reference proteome</keyword>
<proteinExistence type="predicted"/>
<organism evidence="2 3">
    <name type="scientific">Lithocarpus litseifolius</name>
    <dbReference type="NCBI Taxonomy" id="425828"/>
    <lineage>
        <taxon>Eukaryota</taxon>
        <taxon>Viridiplantae</taxon>
        <taxon>Streptophyta</taxon>
        <taxon>Embryophyta</taxon>
        <taxon>Tracheophyta</taxon>
        <taxon>Spermatophyta</taxon>
        <taxon>Magnoliopsida</taxon>
        <taxon>eudicotyledons</taxon>
        <taxon>Gunneridae</taxon>
        <taxon>Pentapetalae</taxon>
        <taxon>rosids</taxon>
        <taxon>fabids</taxon>
        <taxon>Fagales</taxon>
        <taxon>Fagaceae</taxon>
        <taxon>Lithocarpus</taxon>
    </lineage>
</organism>
<name>A0AAW2CLD7_9ROSI</name>
<dbReference type="InterPro" id="IPR004330">
    <property type="entry name" value="FAR1_DNA_bnd_dom"/>
</dbReference>
<evidence type="ECO:0000259" key="1">
    <source>
        <dbReference type="Pfam" id="PF03101"/>
    </source>
</evidence>
<gene>
    <name evidence="2" type="ORF">SO802_017612</name>
</gene>
<dbReference type="Proteomes" id="UP001459277">
    <property type="component" value="Unassembled WGS sequence"/>
</dbReference>
<dbReference type="AlphaFoldDB" id="A0AAW2CLD7"/>
<feature type="domain" description="FAR1" evidence="1">
    <location>
        <begin position="127"/>
        <end position="216"/>
    </location>
</feature>
<dbReference type="Pfam" id="PF03101">
    <property type="entry name" value="FAR1"/>
    <property type="match status" value="1"/>
</dbReference>
<comment type="caution">
    <text evidence="2">The sequence shown here is derived from an EMBL/GenBank/DDBJ whole genome shotgun (WGS) entry which is preliminary data.</text>
</comment>
<reference evidence="2 3" key="1">
    <citation type="submission" date="2024-01" db="EMBL/GenBank/DDBJ databases">
        <title>A telomere-to-telomere, gap-free genome of sweet tea (Lithocarpus litseifolius).</title>
        <authorList>
            <person name="Zhou J."/>
        </authorList>
    </citation>
    <scope>NUCLEOTIDE SEQUENCE [LARGE SCALE GENOMIC DNA]</scope>
    <source>
        <strain evidence="2">Zhou-2022a</strain>
        <tissue evidence="2">Leaf</tissue>
    </source>
</reference>
<dbReference type="PANTHER" id="PTHR46328:SF10">
    <property type="entry name" value="PROTEIN FAR1-RELATED SEQUENCE 12-LIKE ISOFORM X1"/>
    <property type="match status" value="1"/>
</dbReference>
<evidence type="ECO:0000313" key="3">
    <source>
        <dbReference type="Proteomes" id="UP001459277"/>
    </source>
</evidence>
<accession>A0AAW2CLD7</accession>
<protein>
    <recommendedName>
        <fullName evidence="1">FAR1 domain-containing protein</fullName>
    </recommendedName>
</protein>
<evidence type="ECO:0000313" key="2">
    <source>
        <dbReference type="EMBL" id="KAK9998009.1"/>
    </source>
</evidence>
<dbReference type="PANTHER" id="PTHR46328">
    <property type="entry name" value="FAR-RED IMPAIRED RESPONSIVE (FAR1) FAMILY PROTEIN-RELATED"/>
    <property type="match status" value="1"/>
</dbReference>
<dbReference type="EMBL" id="JAZDWU010000006">
    <property type="protein sequence ID" value="KAK9998009.1"/>
    <property type="molecule type" value="Genomic_DNA"/>
</dbReference>
<sequence length="283" mass="31765">MSSIQGIIKLLLDPPKAPCPLKDPWLVPFHVALVMDEIWHVRNQVLQQVDPELAVDIQNGVGDNSTDIELGLGNDGAMIGSSFEEASCLGQNDEMTHESSREGGTVVEGDEPYVGQEFESEEAAHAFYSAYSMRVGFITRINYLSRSKLDGSVIGRTIVCNKEGYRKAYRCDINKKNIKPRTPTRVGCKAMLSVRKLSTGKWVVTKFVKEHTHALTVVNSQNCSIINQIPNENMKIQELTQQLLLERERSASLRKTIDLLFNHIEEHTQDLSKTVQYVADKFS</sequence>